<name>A0A1I0FC28_9EURY</name>
<gene>
    <name evidence="1" type="ORF">SAMN04488694_10851</name>
</gene>
<protein>
    <submittedName>
        <fullName evidence="1">Uncharacterized protein</fullName>
    </submittedName>
</protein>
<evidence type="ECO:0000313" key="1">
    <source>
        <dbReference type="EMBL" id="SET54748.1"/>
    </source>
</evidence>
<sequence length="276" mass="31798">MSSVFISISLTKANVTGIWFELPVRQRFYYKHREILSVMPEKGLLTETDRDWLQDDEKNKSKRKNACQERVAMAMDDLKFLSGLDIDNISNLNSFGELFEKVTDEAVVDEVDDHQDAAKHLIALAYIITNDTIDYDGIFDEEILDEGYTPSDKPTDELLAFRRALSDGIKLGKDQLQDSDSERYIEEEVPDLVLVNPNTRLYETPTKDDLPTYLDKDYSGENKRYQMAVNTPDGETLSPQEVKESMALELDLMVCKEISYRHRRSDKVVKSRALEY</sequence>
<dbReference type="STRING" id="392421.SAMN04488694_10851"/>
<dbReference type="Proteomes" id="UP000199320">
    <property type="component" value="Unassembled WGS sequence"/>
</dbReference>
<evidence type="ECO:0000313" key="2">
    <source>
        <dbReference type="Proteomes" id="UP000199320"/>
    </source>
</evidence>
<proteinExistence type="predicted"/>
<dbReference type="AlphaFoldDB" id="A0A1I0FC28"/>
<dbReference type="EMBL" id="FOIC01000008">
    <property type="protein sequence ID" value="SET54748.1"/>
    <property type="molecule type" value="Genomic_DNA"/>
</dbReference>
<accession>A0A1I0FC28</accession>
<reference evidence="2" key="1">
    <citation type="submission" date="2016-10" db="EMBL/GenBank/DDBJ databases">
        <authorList>
            <person name="Varghese N."/>
            <person name="Submissions S."/>
        </authorList>
    </citation>
    <scope>NUCLEOTIDE SEQUENCE [LARGE SCALE GENOMIC DNA]</scope>
    <source>
        <strain evidence="2">CDM_6</strain>
    </source>
</reference>
<keyword evidence="2" id="KW-1185">Reference proteome</keyword>
<organism evidence="1 2">
    <name type="scientific">Natrinema hispanicum</name>
    <dbReference type="NCBI Taxonomy" id="392421"/>
    <lineage>
        <taxon>Archaea</taxon>
        <taxon>Methanobacteriati</taxon>
        <taxon>Methanobacteriota</taxon>
        <taxon>Stenosarchaea group</taxon>
        <taxon>Halobacteria</taxon>
        <taxon>Halobacteriales</taxon>
        <taxon>Natrialbaceae</taxon>
        <taxon>Natrinema</taxon>
    </lineage>
</organism>